<organism evidence="20 21">
    <name type="scientific">Lingula anatina</name>
    <name type="common">Brachiopod</name>
    <name type="synonym">Lingula unguis</name>
    <dbReference type="NCBI Taxonomy" id="7574"/>
    <lineage>
        <taxon>Eukaryota</taxon>
        <taxon>Metazoa</taxon>
        <taxon>Spiralia</taxon>
        <taxon>Lophotrochozoa</taxon>
        <taxon>Brachiopoda</taxon>
        <taxon>Linguliformea</taxon>
        <taxon>Lingulata</taxon>
        <taxon>Lingulida</taxon>
        <taxon>Linguloidea</taxon>
        <taxon>Lingulidae</taxon>
        <taxon>Lingula</taxon>
    </lineage>
</organism>
<dbReference type="Gene3D" id="1.10.510.10">
    <property type="entry name" value="Transferase(Phosphotransferase) domain 1"/>
    <property type="match status" value="1"/>
</dbReference>
<evidence type="ECO:0000256" key="11">
    <source>
        <dbReference type="ARBA" id="ARBA00022842"/>
    </source>
</evidence>
<keyword evidence="3 16" id="KW-0723">Serine/threonine-protein kinase</keyword>
<dbReference type="SUPFAM" id="SSF57302">
    <property type="entry name" value="Snake toxin-like"/>
    <property type="match status" value="1"/>
</dbReference>
<evidence type="ECO:0000313" key="20">
    <source>
        <dbReference type="Proteomes" id="UP000085678"/>
    </source>
</evidence>
<evidence type="ECO:0000256" key="17">
    <source>
        <dbReference type="SAM" id="SignalP"/>
    </source>
</evidence>
<dbReference type="KEGG" id="lak:106160415"/>
<dbReference type="SMART" id="SM00467">
    <property type="entry name" value="GS"/>
    <property type="match status" value="1"/>
</dbReference>
<keyword evidence="11 16" id="KW-0460">Magnesium</keyword>
<evidence type="ECO:0000256" key="1">
    <source>
        <dbReference type="ARBA" id="ARBA00004479"/>
    </source>
</evidence>
<evidence type="ECO:0000256" key="8">
    <source>
        <dbReference type="ARBA" id="ARBA00022741"/>
    </source>
</evidence>
<evidence type="ECO:0000256" key="6">
    <source>
        <dbReference type="ARBA" id="ARBA00022723"/>
    </source>
</evidence>
<evidence type="ECO:0000313" key="21">
    <source>
        <dbReference type="RefSeq" id="XP_013392464.1"/>
    </source>
</evidence>
<keyword evidence="12 16" id="KW-1133">Transmembrane helix</keyword>
<evidence type="ECO:0000256" key="14">
    <source>
        <dbReference type="ARBA" id="ARBA00023170"/>
    </source>
</evidence>
<dbReference type="EC" id="2.7.11.30" evidence="16"/>
<dbReference type="Gene3D" id="2.10.60.10">
    <property type="entry name" value="CD59"/>
    <property type="match status" value="1"/>
</dbReference>
<evidence type="ECO:0000259" key="19">
    <source>
        <dbReference type="PROSITE" id="PS51256"/>
    </source>
</evidence>
<dbReference type="GO" id="GO:0043235">
    <property type="term" value="C:receptor complex"/>
    <property type="evidence" value="ECO:0007669"/>
    <property type="project" value="TreeGrafter"/>
</dbReference>
<dbReference type="InterPro" id="IPR003605">
    <property type="entry name" value="GS_dom"/>
</dbReference>
<dbReference type="SMART" id="SM00220">
    <property type="entry name" value="S_TKc"/>
    <property type="match status" value="1"/>
</dbReference>
<dbReference type="PROSITE" id="PS00107">
    <property type="entry name" value="PROTEIN_KINASE_ATP"/>
    <property type="match status" value="1"/>
</dbReference>
<feature type="signal peptide" evidence="17">
    <location>
        <begin position="1"/>
        <end position="30"/>
    </location>
</feature>
<feature type="domain" description="GS" evidence="19">
    <location>
        <begin position="190"/>
        <end position="219"/>
    </location>
</feature>
<keyword evidence="8 15" id="KW-0547">Nucleotide-binding</keyword>
<evidence type="ECO:0000256" key="4">
    <source>
        <dbReference type="ARBA" id="ARBA00022679"/>
    </source>
</evidence>
<evidence type="ECO:0000256" key="5">
    <source>
        <dbReference type="ARBA" id="ARBA00022692"/>
    </source>
</evidence>
<name>A0A1S3I521_LINAN</name>
<dbReference type="CDD" id="cd23532">
    <property type="entry name" value="TFP_LU_ECD_BMPR1"/>
    <property type="match status" value="1"/>
</dbReference>
<dbReference type="InterPro" id="IPR000333">
    <property type="entry name" value="TGFB_receptor"/>
</dbReference>
<comment type="catalytic activity">
    <reaction evidence="16">
        <text>L-threonyl-[receptor-protein] + ATP = O-phospho-L-threonyl-[receptor-protein] + ADP + H(+)</text>
        <dbReference type="Rhea" id="RHEA:44880"/>
        <dbReference type="Rhea" id="RHEA-COMP:11024"/>
        <dbReference type="Rhea" id="RHEA-COMP:11025"/>
        <dbReference type="ChEBI" id="CHEBI:15378"/>
        <dbReference type="ChEBI" id="CHEBI:30013"/>
        <dbReference type="ChEBI" id="CHEBI:30616"/>
        <dbReference type="ChEBI" id="CHEBI:61977"/>
        <dbReference type="ChEBI" id="CHEBI:456216"/>
        <dbReference type="EC" id="2.7.11.30"/>
    </reaction>
</comment>
<keyword evidence="16" id="KW-0464">Manganese</keyword>
<dbReference type="InterPro" id="IPR001245">
    <property type="entry name" value="Ser-Thr/Tyr_kinase_cat_dom"/>
</dbReference>
<dbReference type="GO" id="GO:0046872">
    <property type="term" value="F:metal ion binding"/>
    <property type="evidence" value="ECO:0007669"/>
    <property type="project" value="UniProtKB-KW"/>
</dbReference>
<dbReference type="InterPro" id="IPR011009">
    <property type="entry name" value="Kinase-like_dom_sf"/>
</dbReference>
<dbReference type="STRING" id="7574.A0A1S3I521"/>
<evidence type="ECO:0000256" key="15">
    <source>
        <dbReference type="PROSITE-ProRule" id="PRU10141"/>
    </source>
</evidence>
<dbReference type="AlphaFoldDB" id="A0A1S3I521"/>
<dbReference type="PANTHER" id="PTHR23255:SF68">
    <property type="entry name" value="RECEPTOR PROTEIN SERINE_THREONINE KINASE"/>
    <property type="match status" value="1"/>
</dbReference>
<dbReference type="FunFam" id="3.30.200.20:FF:000055">
    <property type="entry name" value="Receptor protein serine/threonine kinase"/>
    <property type="match status" value="1"/>
</dbReference>
<dbReference type="PROSITE" id="PS50011">
    <property type="entry name" value="PROTEIN_KINASE_DOM"/>
    <property type="match status" value="1"/>
</dbReference>
<dbReference type="PRINTS" id="PR00653">
    <property type="entry name" value="ACTIVIN2R"/>
</dbReference>
<evidence type="ECO:0000256" key="13">
    <source>
        <dbReference type="ARBA" id="ARBA00023136"/>
    </source>
</evidence>
<dbReference type="Pfam" id="PF08515">
    <property type="entry name" value="TGF_beta_GS"/>
    <property type="match status" value="1"/>
</dbReference>
<dbReference type="InterPro" id="IPR000719">
    <property type="entry name" value="Prot_kinase_dom"/>
</dbReference>
<dbReference type="Gene3D" id="3.30.200.20">
    <property type="entry name" value="Phosphorylase Kinase, domain 1"/>
    <property type="match status" value="1"/>
</dbReference>
<dbReference type="PROSITE" id="PS51256">
    <property type="entry name" value="GS"/>
    <property type="match status" value="1"/>
</dbReference>
<keyword evidence="5 16" id="KW-0812">Transmembrane</keyword>
<dbReference type="InParanoid" id="A0A1S3I521"/>
<evidence type="ECO:0000256" key="10">
    <source>
        <dbReference type="ARBA" id="ARBA00022840"/>
    </source>
</evidence>
<comment type="similarity">
    <text evidence="2 16">Belongs to the protein kinase superfamily. TKL Ser/Thr protein kinase family. TGFB receptor subfamily.</text>
</comment>
<dbReference type="PANTHER" id="PTHR23255">
    <property type="entry name" value="TRANSFORMING GROWTH FACTOR-BETA RECEPTOR TYPE I AND II"/>
    <property type="match status" value="1"/>
</dbReference>
<dbReference type="FunFam" id="2.10.60.10:FF:000021">
    <property type="entry name" value="Receptor protein serine/threonine kinase"/>
    <property type="match status" value="1"/>
</dbReference>
<evidence type="ECO:0000256" key="12">
    <source>
        <dbReference type="ARBA" id="ARBA00022989"/>
    </source>
</evidence>
<keyword evidence="7 17" id="KW-0732">Signal</keyword>
<keyword evidence="10 15" id="KW-0067">ATP-binding</keyword>
<proteinExistence type="inferred from homology"/>
<dbReference type="Proteomes" id="UP000085678">
    <property type="component" value="Unplaced"/>
</dbReference>
<keyword evidence="4 16" id="KW-0808">Transferase</keyword>
<feature type="binding site" evidence="15">
    <location>
        <position position="247"/>
    </location>
    <ligand>
        <name>ATP</name>
        <dbReference type="ChEBI" id="CHEBI:30616"/>
    </ligand>
</feature>
<evidence type="ECO:0000256" key="9">
    <source>
        <dbReference type="ARBA" id="ARBA00022777"/>
    </source>
</evidence>
<gene>
    <name evidence="21" type="primary">LOC106160415</name>
</gene>
<feature type="transmembrane region" description="Helical" evidence="16">
    <location>
        <begin position="142"/>
        <end position="167"/>
    </location>
</feature>
<dbReference type="InterPro" id="IPR017441">
    <property type="entry name" value="Protein_kinase_ATP_BS"/>
</dbReference>
<accession>A0A1S3I521</accession>
<dbReference type="GeneID" id="106160415"/>
<keyword evidence="6 16" id="KW-0479">Metal-binding</keyword>
<dbReference type="Pfam" id="PF07714">
    <property type="entry name" value="PK_Tyr_Ser-Thr"/>
    <property type="match status" value="1"/>
</dbReference>
<dbReference type="CDD" id="cd14144">
    <property type="entry name" value="STKc_BMPR1"/>
    <property type="match status" value="1"/>
</dbReference>
<keyword evidence="20" id="KW-1185">Reference proteome</keyword>
<feature type="chain" id="PRO_5010328064" description="Serine/threonine-protein kinase receptor" evidence="17">
    <location>
        <begin position="31"/>
        <end position="522"/>
    </location>
</feature>
<evidence type="ECO:0000256" key="3">
    <source>
        <dbReference type="ARBA" id="ARBA00022527"/>
    </source>
</evidence>
<dbReference type="SUPFAM" id="SSF56112">
    <property type="entry name" value="Protein kinase-like (PK-like)"/>
    <property type="match status" value="1"/>
</dbReference>
<dbReference type="GO" id="GO:0005524">
    <property type="term" value="F:ATP binding"/>
    <property type="evidence" value="ECO:0007669"/>
    <property type="project" value="UniProtKB-UniRule"/>
</dbReference>
<sequence>MAEMGEVRLSFRQLLFALLLLLASLQTVMSAALTLRCYCWPDCPIHAVNNTCIAEANAKCYSAMVRTSYGEDIMTYGCLSGDEGQSTMQCKGDIVYHLTPKTIACCDNGTHCNRDLKPIYKYFATTTPATGPENYNGFSDHMLQVVIVVTVTFCLICIIITGTCLYFRFKRQQKRHLEEAEREQFIPAGESLKELIEQSQSSGSGSGLPLLVQRTIAKQINLVKSIGKGRYGEVWMGKWRGEKVAVKIFFTTEEASWFRETELYQTVLLRHENILGFIAADIKGTGSWTQLFLITDMHEHGSLHDYLKEHTINAHSMLVLAHSAANGLAHLHTEIYGTRGKPAIAHRDIKSKNILVKKNGTCCIADLGLAVRSISETNEVDIAPNTRQGTKRYMAPEVLDETIQKNHFDAFKQADMYSFGLVLWEIARRCVSGGIVEEYQIPYQDLIPSDPSFEDVRKLVCVDRQRPAIPNRWTSDEYLRTMAKIMQECWNHHPAARLTSLRVKKTLYKMEESMELSIKDLI</sequence>
<keyword evidence="13 16" id="KW-0472">Membrane</keyword>
<comment type="subcellular location">
    <subcellularLocation>
        <location evidence="1 16">Membrane</location>
        <topology evidence="1 16">Single-pass type I membrane protein</topology>
    </subcellularLocation>
</comment>
<dbReference type="GO" id="GO:0071363">
    <property type="term" value="P:cellular response to growth factor stimulus"/>
    <property type="evidence" value="ECO:0007669"/>
    <property type="project" value="TreeGrafter"/>
</dbReference>
<reference evidence="21" key="1">
    <citation type="submission" date="2025-08" db="UniProtKB">
        <authorList>
            <consortium name="RefSeq"/>
        </authorList>
    </citation>
    <scope>IDENTIFICATION</scope>
    <source>
        <tissue evidence="21">Gonads</tissue>
    </source>
</reference>
<dbReference type="GO" id="GO:0005886">
    <property type="term" value="C:plasma membrane"/>
    <property type="evidence" value="ECO:0007669"/>
    <property type="project" value="TreeGrafter"/>
</dbReference>
<feature type="domain" description="Protein kinase" evidence="18">
    <location>
        <begin position="220"/>
        <end position="514"/>
    </location>
</feature>
<keyword evidence="9 16" id="KW-0418">Kinase</keyword>
<dbReference type="FunCoup" id="A0A1S3I521">
    <property type="interactions" value="1038"/>
</dbReference>
<dbReference type="PROSITE" id="PS00108">
    <property type="entry name" value="PROTEIN_KINASE_ST"/>
    <property type="match status" value="1"/>
</dbReference>
<dbReference type="RefSeq" id="XP_013392464.1">
    <property type="nucleotide sequence ID" value="XM_013537010.1"/>
</dbReference>
<dbReference type="InterPro" id="IPR008271">
    <property type="entry name" value="Ser/Thr_kinase_AS"/>
</dbReference>
<dbReference type="OrthoDB" id="69842at2759"/>
<evidence type="ECO:0000256" key="2">
    <source>
        <dbReference type="ARBA" id="ARBA00009605"/>
    </source>
</evidence>
<keyword evidence="14 16" id="KW-0675">Receptor</keyword>
<evidence type="ECO:0000256" key="16">
    <source>
        <dbReference type="RuleBase" id="RU361271"/>
    </source>
</evidence>
<comment type="cofactor">
    <cofactor evidence="16">
        <name>Mg(2+)</name>
        <dbReference type="ChEBI" id="CHEBI:18420"/>
    </cofactor>
    <cofactor evidence="16">
        <name>Mn(2+)</name>
        <dbReference type="ChEBI" id="CHEBI:29035"/>
    </cofactor>
</comment>
<dbReference type="GO" id="GO:0004675">
    <property type="term" value="F:transmembrane receptor protein serine/threonine kinase activity"/>
    <property type="evidence" value="ECO:0007669"/>
    <property type="project" value="UniProtKB-EC"/>
</dbReference>
<dbReference type="FunFam" id="1.10.510.10:FF:000018">
    <property type="entry name" value="Receptor protein serine/threonine kinase"/>
    <property type="match status" value="1"/>
</dbReference>
<evidence type="ECO:0000256" key="7">
    <source>
        <dbReference type="ARBA" id="ARBA00022729"/>
    </source>
</evidence>
<evidence type="ECO:0000259" key="18">
    <source>
        <dbReference type="PROSITE" id="PS50011"/>
    </source>
</evidence>
<protein>
    <recommendedName>
        <fullName evidence="16">Serine/threonine-protein kinase receptor</fullName>
        <ecNumber evidence="16">2.7.11.30</ecNumber>
    </recommendedName>
</protein>
<dbReference type="InterPro" id="IPR045860">
    <property type="entry name" value="Snake_toxin-like_sf"/>
</dbReference>